<dbReference type="GO" id="GO:0007059">
    <property type="term" value="P:chromosome segregation"/>
    <property type="evidence" value="ECO:0007669"/>
    <property type="project" value="UniProtKB-KW"/>
</dbReference>
<evidence type="ECO:0000313" key="6">
    <source>
        <dbReference type="Proteomes" id="UP000287394"/>
    </source>
</evidence>
<dbReference type="Pfam" id="PF17762">
    <property type="entry name" value="HTH_ParB"/>
    <property type="match status" value="1"/>
</dbReference>
<feature type="domain" description="ParB-like N-terminal" evidence="4">
    <location>
        <begin position="5"/>
        <end position="99"/>
    </location>
</feature>
<proteinExistence type="inferred from homology"/>
<dbReference type="InterPro" id="IPR004437">
    <property type="entry name" value="ParB/RepB/Spo0J"/>
</dbReference>
<dbReference type="PANTHER" id="PTHR33375:SF1">
    <property type="entry name" value="CHROMOSOME-PARTITIONING PROTEIN PARB-RELATED"/>
    <property type="match status" value="1"/>
</dbReference>
<dbReference type="Gene3D" id="3.90.1530.30">
    <property type="match status" value="1"/>
</dbReference>
<evidence type="ECO:0000256" key="1">
    <source>
        <dbReference type="ARBA" id="ARBA00006295"/>
    </source>
</evidence>
<dbReference type="AlphaFoldDB" id="A0A402D6S3"/>
<dbReference type="SUPFAM" id="SSF109709">
    <property type="entry name" value="KorB DNA-binding domain-like"/>
    <property type="match status" value="1"/>
</dbReference>
<name>A0A402D6S3_9BACT</name>
<protein>
    <recommendedName>
        <fullName evidence="4">ParB-like N-terminal domain-containing protein</fullName>
    </recommendedName>
</protein>
<dbReference type="Pfam" id="PF02195">
    <property type="entry name" value="ParB_N"/>
    <property type="match status" value="1"/>
</dbReference>
<dbReference type="InterPro" id="IPR036086">
    <property type="entry name" value="ParB/Sulfiredoxin_sf"/>
</dbReference>
<evidence type="ECO:0000256" key="3">
    <source>
        <dbReference type="ARBA" id="ARBA00023125"/>
    </source>
</evidence>
<dbReference type="FunFam" id="3.90.1530.30:FF:000001">
    <property type="entry name" value="Chromosome partitioning protein ParB"/>
    <property type="match status" value="1"/>
</dbReference>
<dbReference type="OrthoDB" id="9802051at2"/>
<sequence>MTNVQNVPLDQILTNEGQPRKSFYQESLEELAASIKERGVLEPIVVRPFKGPDGSDKFQIVMGERRYRASRLAGMATIPAVIKEMSDEDAQADALLENFQREDLNPIEKARAIQGLLTFMSWEKCGKTLGVSETTLRRSLELLELPLFVQNELAMRAIPGQVVLSEGHARAMAALNHDPATQKRLVEKIKTEKLNLGDTEKVIDAINKYPEKREAFLRVPIQITDQLLKTMGVRAEKAKPYKPQTAEQHMKAIDKIGTQLNDLLDERVIEYLSAVQMNQMLATCAELQRGLDEFNRKVRLALKSKDFGFQETYIHCPLCGRVELVGSQRCSVCWSILRRCYDCGNYDRAAEKCGVTSAQIYVAEAENPKEYSKSYKCPDYKPKYDAQAVKTLKVAA</sequence>
<dbReference type="RefSeq" id="WP_119325152.1">
    <property type="nucleotide sequence ID" value="NZ_AP025739.1"/>
</dbReference>
<reference evidence="5 6" key="1">
    <citation type="journal article" date="2019" name="Int. J. Syst. Evol. Microbiol.">
        <title>Capsulimonas corticalis gen. nov., sp. nov., an aerobic capsulated bacterium, of a novel bacterial order, Capsulimonadales ord. nov., of the class Armatimonadia of the phylum Armatimonadetes.</title>
        <authorList>
            <person name="Li J."/>
            <person name="Kudo C."/>
            <person name="Tonouchi A."/>
        </authorList>
    </citation>
    <scope>NUCLEOTIDE SEQUENCE [LARGE SCALE GENOMIC DNA]</scope>
    <source>
        <strain evidence="5 6">AX-7</strain>
    </source>
</reference>
<dbReference type="NCBIfam" id="TIGR00180">
    <property type="entry name" value="parB_part"/>
    <property type="match status" value="1"/>
</dbReference>
<dbReference type="GO" id="GO:0003677">
    <property type="term" value="F:DNA binding"/>
    <property type="evidence" value="ECO:0007669"/>
    <property type="project" value="UniProtKB-KW"/>
</dbReference>
<dbReference type="CDD" id="cd16393">
    <property type="entry name" value="SPO0J_N"/>
    <property type="match status" value="1"/>
</dbReference>
<dbReference type="Proteomes" id="UP000287394">
    <property type="component" value="Chromosome"/>
</dbReference>
<dbReference type="SUPFAM" id="SSF110849">
    <property type="entry name" value="ParB/Sulfiredoxin"/>
    <property type="match status" value="1"/>
</dbReference>
<dbReference type="EMBL" id="AP025739">
    <property type="protein sequence ID" value="BDI31780.1"/>
    <property type="molecule type" value="Genomic_DNA"/>
</dbReference>
<accession>A0A402D6S3</accession>
<dbReference type="Gene3D" id="1.10.10.2830">
    <property type="match status" value="1"/>
</dbReference>
<dbReference type="InterPro" id="IPR050336">
    <property type="entry name" value="Chromosome_partition/occlusion"/>
</dbReference>
<dbReference type="InterPro" id="IPR041468">
    <property type="entry name" value="HTH_ParB/Spo0J"/>
</dbReference>
<dbReference type="FunFam" id="1.10.10.2830:FF:000001">
    <property type="entry name" value="Chromosome partitioning protein ParB"/>
    <property type="match status" value="1"/>
</dbReference>
<evidence type="ECO:0000259" key="4">
    <source>
        <dbReference type="SMART" id="SM00470"/>
    </source>
</evidence>
<evidence type="ECO:0000256" key="2">
    <source>
        <dbReference type="ARBA" id="ARBA00022829"/>
    </source>
</evidence>
<dbReference type="SMART" id="SM00470">
    <property type="entry name" value="ParB"/>
    <property type="match status" value="1"/>
</dbReference>
<comment type="similarity">
    <text evidence="1">Belongs to the ParB family.</text>
</comment>
<evidence type="ECO:0000313" key="5">
    <source>
        <dbReference type="EMBL" id="BDI31780.1"/>
    </source>
</evidence>
<dbReference type="PANTHER" id="PTHR33375">
    <property type="entry name" value="CHROMOSOME-PARTITIONING PROTEIN PARB-RELATED"/>
    <property type="match status" value="1"/>
</dbReference>
<keyword evidence="2" id="KW-0159">Chromosome partition</keyword>
<keyword evidence="3" id="KW-0238">DNA-binding</keyword>
<dbReference type="GO" id="GO:0005694">
    <property type="term" value="C:chromosome"/>
    <property type="evidence" value="ECO:0007669"/>
    <property type="project" value="TreeGrafter"/>
</dbReference>
<gene>
    <name evidence="5" type="ORF">CCAX7_38310</name>
</gene>
<dbReference type="KEGG" id="ccot:CCAX7_38310"/>
<keyword evidence="6" id="KW-1185">Reference proteome</keyword>
<dbReference type="InterPro" id="IPR003115">
    <property type="entry name" value="ParB_N"/>
</dbReference>
<organism evidence="5 6">
    <name type="scientific">Capsulimonas corticalis</name>
    <dbReference type="NCBI Taxonomy" id="2219043"/>
    <lineage>
        <taxon>Bacteria</taxon>
        <taxon>Bacillati</taxon>
        <taxon>Armatimonadota</taxon>
        <taxon>Armatimonadia</taxon>
        <taxon>Capsulimonadales</taxon>
        <taxon>Capsulimonadaceae</taxon>
        <taxon>Capsulimonas</taxon>
    </lineage>
</organism>